<sequence precursor="true">MRLLIVAGLAVMLAWTFAARRLARWHVSGPLFMVAGGVVAGLAGGTGFAARLDTHIAERVVELVLAVLLFVDATVVRDGFLAGERGAVVRLLFLALPLMVAATFLVGLPLLPTPSWAVVFVVACVVLPLDFATAPHLLKDRNLPLWVRHVLTIESGYNDGLFSPAFAFAILLIGESGHGGSPEDALGQAFPAAAYAVLVGVGFGTVTGTALRRAERKSWSSSESGGIAALLLPVVTYSIAVSVGGNGFVAAFLAGISYKRARIGFRGEQAQLPESEFANVEALGTVASLIVWFVFGAVAVLVFEDGVPASVILYSILVLTIVRMLPVYAAMLGTSATLLDRTLLGLVGPRGTTSIVFGLLAYNATRDEDADLTLSTMTIVLLGSLLLHGVAVPLAAQRLRSANGASVD</sequence>
<keyword evidence="2" id="KW-0813">Transport</keyword>
<dbReference type="HOGENOM" id="CLU_008635_6_2_11"/>
<evidence type="ECO:0000256" key="7">
    <source>
        <dbReference type="ARBA" id="ARBA00023136"/>
    </source>
</evidence>
<comment type="subcellular location">
    <subcellularLocation>
        <location evidence="1">Cell membrane</location>
        <topology evidence="1">Multi-pass membrane protein</topology>
    </subcellularLocation>
</comment>
<feature type="transmembrane region" description="Helical" evidence="8">
    <location>
        <begin position="157"/>
        <end position="174"/>
    </location>
</feature>
<feature type="transmembrane region" description="Helical" evidence="8">
    <location>
        <begin position="374"/>
        <end position="396"/>
    </location>
</feature>
<dbReference type="AlphaFoldDB" id="C7PZP7"/>
<evidence type="ECO:0000313" key="10">
    <source>
        <dbReference type="EMBL" id="ACU73562.1"/>
    </source>
</evidence>
<keyword evidence="7 8" id="KW-0472">Membrane</keyword>
<feature type="transmembrane region" description="Helical" evidence="8">
    <location>
        <begin position="28"/>
        <end position="48"/>
    </location>
</feature>
<evidence type="ECO:0000256" key="5">
    <source>
        <dbReference type="ARBA" id="ARBA00022989"/>
    </source>
</evidence>
<keyword evidence="11" id="KW-1185">Reference proteome</keyword>
<accession>C7PZP7</accession>
<dbReference type="Proteomes" id="UP000000851">
    <property type="component" value="Chromosome"/>
</dbReference>
<dbReference type="STRING" id="479433.Caci_4701"/>
<feature type="domain" description="Cation/H+ exchanger transmembrane" evidence="9">
    <location>
        <begin position="11"/>
        <end position="394"/>
    </location>
</feature>
<evidence type="ECO:0000256" key="8">
    <source>
        <dbReference type="SAM" id="Phobius"/>
    </source>
</evidence>
<keyword evidence="4 8" id="KW-0812">Transmembrane</keyword>
<evidence type="ECO:0000256" key="2">
    <source>
        <dbReference type="ARBA" id="ARBA00022448"/>
    </source>
</evidence>
<keyword evidence="3" id="KW-0050">Antiport</keyword>
<dbReference type="InParanoid" id="C7PZP7"/>
<feature type="transmembrane region" description="Helical" evidence="8">
    <location>
        <begin position="309"/>
        <end position="331"/>
    </location>
</feature>
<dbReference type="Pfam" id="PF00999">
    <property type="entry name" value="Na_H_Exchanger"/>
    <property type="match status" value="1"/>
</dbReference>
<evidence type="ECO:0000259" key="9">
    <source>
        <dbReference type="Pfam" id="PF00999"/>
    </source>
</evidence>
<feature type="transmembrane region" description="Helical" evidence="8">
    <location>
        <begin position="227"/>
        <end position="256"/>
    </location>
</feature>
<dbReference type="eggNOG" id="COG0025">
    <property type="taxonomic scope" value="Bacteria"/>
</dbReference>
<dbReference type="EMBL" id="CP001700">
    <property type="protein sequence ID" value="ACU73562.1"/>
    <property type="molecule type" value="Genomic_DNA"/>
</dbReference>
<feature type="transmembrane region" description="Helical" evidence="8">
    <location>
        <begin position="277"/>
        <end position="303"/>
    </location>
</feature>
<dbReference type="GO" id="GO:0015297">
    <property type="term" value="F:antiporter activity"/>
    <property type="evidence" value="ECO:0007669"/>
    <property type="project" value="UniProtKB-KW"/>
</dbReference>
<evidence type="ECO:0000256" key="1">
    <source>
        <dbReference type="ARBA" id="ARBA00004651"/>
    </source>
</evidence>
<organism evidence="10 11">
    <name type="scientific">Catenulispora acidiphila (strain DSM 44928 / JCM 14897 / NBRC 102108 / NRRL B-24433 / ID139908)</name>
    <dbReference type="NCBI Taxonomy" id="479433"/>
    <lineage>
        <taxon>Bacteria</taxon>
        <taxon>Bacillati</taxon>
        <taxon>Actinomycetota</taxon>
        <taxon>Actinomycetes</taxon>
        <taxon>Catenulisporales</taxon>
        <taxon>Catenulisporaceae</taxon>
        <taxon>Catenulispora</taxon>
    </lineage>
</organism>
<dbReference type="OrthoDB" id="9810759at2"/>
<dbReference type="InterPro" id="IPR006153">
    <property type="entry name" value="Cation/H_exchanger_TM"/>
</dbReference>
<dbReference type="PANTHER" id="PTHR32507">
    <property type="entry name" value="NA(+)/H(+) ANTIPORTER 1"/>
    <property type="match status" value="1"/>
</dbReference>
<dbReference type="PANTHER" id="PTHR32507:SF8">
    <property type="entry name" value="CNH1P"/>
    <property type="match status" value="1"/>
</dbReference>
<evidence type="ECO:0000256" key="3">
    <source>
        <dbReference type="ARBA" id="ARBA00022449"/>
    </source>
</evidence>
<reference evidence="10 11" key="1">
    <citation type="journal article" date="2009" name="Stand. Genomic Sci.">
        <title>Complete genome sequence of Catenulispora acidiphila type strain (ID 139908).</title>
        <authorList>
            <person name="Copeland A."/>
            <person name="Lapidus A."/>
            <person name="Glavina Del Rio T."/>
            <person name="Nolan M."/>
            <person name="Lucas S."/>
            <person name="Chen F."/>
            <person name="Tice H."/>
            <person name="Cheng J.F."/>
            <person name="Bruce D."/>
            <person name="Goodwin L."/>
            <person name="Pitluck S."/>
            <person name="Mikhailova N."/>
            <person name="Pati A."/>
            <person name="Ivanova N."/>
            <person name="Mavromatis K."/>
            <person name="Chen A."/>
            <person name="Palaniappan K."/>
            <person name="Chain P."/>
            <person name="Land M."/>
            <person name="Hauser L."/>
            <person name="Chang Y.J."/>
            <person name="Jeffries C.D."/>
            <person name="Chertkov O."/>
            <person name="Brettin T."/>
            <person name="Detter J.C."/>
            <person name="Han C."/>
            <person name="Ali Z."/>
            <person name="Tindall B.J."/>
            <person name="Goker M."/>
            <person name="Bristow J."/>
            <person name="Eisen J.A."/>
            <person name="Markowitz V."/>
            <person name="Hugenholtz P."/>
            <person name="Kyrpides N.C."/>
            <person name="Klenk H.P."/>
        </authorList>
    </citation>
    <scope>NUCLEOTIDE SEQUENCE [LARGE SCALE GENOMIC DNA]</scope>
    <source>
        <strain evidence="11">DSM 44928 / JCM 14897 / NBRC 102108 / NRRL B-24433 / ID139908</strain>
    </source>
</reference>
<name>C7PZP7_CATAD</name>
<feature type="transmembrane region" description="Helical" evidence="8">
    <location>
        <begin position="186"/>
        <end position="207"/>
    </location>
</feature>
<feature type="transmembrane region" description="Helical" evidence="8">
    <location>
        <begin position="88"/>
        <end position="111"/>
    </location>
</feature>
<feature type="transmembrane region" description="Helical" evidence="8">
    <location>
        <begin position="60"/>
        <end position="76"/>
    </location>
</feature>
<protein>
    <submittedName>
        <fullName evidence="10">Sodium/hydrogen exchanger</fullName>
    </submittedName>
</protein>
<evidence type="ECO:0000256" key="4">
    <source>
        <dbReference type="ARBA" id="ARBA00022692"/>
    </source>
</evidence>
<keyword evidence="6" id="KW-0406">Ion transport</keyword>
<evidence type="ECO:0000313" key="11">
    <source>
        <dbReference type="Proteomes" id="UP000000851"/>
    </source>
</evidence>
<feature type="transmembrane region" description="Helical" evidence="8">
    <location>
        <begin position="118"/>
        <end position="137"/>
    </location>
</feature>
<dbReference type="GO" id="GO:1902600">
    <property type="term" value="P:proton transmembrane transport"/>
    <property type="evidence" value="ECO:0007669"/>
    <property type="project" value="InterPro"/>
</dbReference>
<gene>
    <name evidence="10" type="ordered locus">Caci_4701</name>
</gene>
<keyword evidence="5 8" id="KW-1133">Transmembrane helix</keyword>
<dbReference type="KEGG" id="cai:Caci_4701"/>
<evidence type="ECO:0000256" key="6">
    <source>
        <dbReference type="ARBA" id="ARBA00023065"/>
    </source>
</evidence>
<proteinExistence type="predicted"/>
<dbReference type="GO" id="GO:0005886">
    <property type="term" value="C:plasma membrane"/>
    <property type="evidence" value="ECO:0007669"/>
    <property type="project" value="UniProtKB-SubCell"/>
</dbReference>
<feature type="transmembrane region" description="Helical" evidence="8">
    <location>
        <begin position="343"/>
        <end position="362"/>
    </location>
</feature>
<dbReference type="RefSeq" id="WP_015793291.1">
    <property type="nucleotide sequence ID" value="NC_013131.1"/>
</dbReference>